<feature type="transmembrane region" description="Helical" evidence="8">
    <location>
        <begin position="289"/>
        <end position="309"/>
    </location>
</feature>
<feature type="transmembrane region" description="Helical" evidence="8">
    <location>
        <begin position="50"/>
        <end position="68"/>
    </location>
</feature>
<evidence type="ECO:0000256" key="2">
    <source>
        <dbReference type="ARBA" id="ARBA00022448"/>
    </source>
</evidence>
<organism evidence="9 10">
    <name type="scientific">Clytia hemisphaerica</name>
    <dbReference type="NCBI Taxonomy" id="252671"/>
    <lineage>
        <taxon>Eukaryota</taxon>
        <taxon>Metazoa</taxon>
        <taxon>Cnidaria</taxon>
        <taxon>Hydrozoa</taxon>
        <taxon>Hydroidolina</taxon>
        <taxon>Leptothecata</taxon>
        <taxon>Obeliida</taxon>
        <taxon>Clytiidae</taxon>
        <taxon>Clytia</taxon>
    </lineage>
</organism>
<keyword evidence="5 8" id="KW-1133">Transmembrane helix</keyword>
<evidence type="ECO:0000256" key="7">
    <source>
        <dbReference type="ARBA" id="ARBA00023180"/>
    </source>
</evidence>
<dbReference type="EnsemblMetazoa" id="CLYHEMT019749.1">
    <property type="protein sequence ID" value="CLYHEMP019749.1"/>
    <property type="gene ID" value="CLYHEMG019749"/>
</dbReference>
<keyword evidence="3 8" id="KW-0812">Transmembrane</keyword>
<dbReference type="Pfam" id="PF00375">
    <property type="entry name" value="SDF"/>
    <property type="match status" value="1"/>
</dbReference>
<reference evidence="9" key="1">
    <citation type="submission" date="2021-01" db="UniProtKB">
        <authorList>
            <consortium name="EnsemblMetazoa"/>
        </authorList>
    </citation>
    <scope>IDENTIFICATION</scope>
</reference>
<protein>
    <recommendedName>
        <fullName evidence="8">Amino acid transporter</fullName>
    </recommendedName>
</protein>
<dbReference type="InterPro" id="IPR018107">
    <property type="entry name" value="Na-dicarboxylate_symporter_CS"/>
</dbReference>
<evidence type="ECO:0000256" key="8">
    <source>
        <dbReference type="RuleBase" id="RU361216"/>
    </source>
</evidence>
<comment type="similarity">
    <text evidence="8">Belongs to the dicarboxylate/amino acid:cation symporter (DAACS) (TC 2.A.23) family.</text>
</comment>
<evidence type="ECO:0000256" key="3">
    <source>
        <dbReference type="ARBA" id="ARBA00022692"/>
    </source>
</evidence>
<keyword evidence="6 8" id="KW-0472">Membrane</keyword>
<keyword evidence="2 8" id="KW-0813">Transport</keyword>
<feature type="transmembrane region" description="Helical" evidence="8">
    <location>
        <begin position="329"/>
        <end position="352"/>
    </location>
</feature>
<evidence type="ECO:0000256" key="4">
    <source>
        <dbReference type="ARBA" id="ARBA00022847"/>
    </source>
</evidence>
<feature type="transmembrane region" description="Helical" evidence="8">
    <location>
        <begin position="129"/>
        <end position="151"/>
    </location>
</feature>
<feature type="transmembrane region" description="Helical" evidence="8">
    <location>
        <begin position="93"/>
        <end position="117"/>
    </location>
</feature>
<comment type="subcellular location">
    <subcellularLocation>
        <location evidence="1 8">Membrane</location>
        <topology evidence="1 8">Multi-pass membrane protein</topology>
    </subcellularLocation>
</comment>
<dbReference type="SUPFAM" id="SSF118215">
    <property type="entry name" value="Proton glutamate symport protein"/>
    <property type="match status" value="1"/>
</dbReference>
<evidence type="ECO:0000256" key="5">
    <source>
        <dbReference type="ARBA" id="ARBA00022989"/>
    </source>
</evidence>
<dbReference type="PROSITE" id="PS00713">
    <property type="entry name" value="NA_DICARBOXYL_SYMP_1"/>
    <property type="match status" value="1"/>
</dbReference>
<keyword evidence="10" id="KW-1185">Reference proteome</keyword>
<dbReference type="PROSITE" id="PS00714">
    <property type="entry name" value="NA_DICARBOXYL_SYMP_2"/>
    <property type="match status" value="1"/>
</dbReference>
<evidence type="ECO:0000256" key="1">
    <source>
        <dbReference type="ARBA" id="ARBA00004141"/>
    </source>
</evidence>
<keyword evidence="7" id="KW-0325">Glycoprotein</keyword>
<accession>A0A7M5X991</accession>
<dbReference type="InterPro" id="IPR050746">
    <property type="entry name" value="DAACS"/>
</dbReference>
<evidence type="ECO:0000313" key="9">
    <source>
        <dbReference type="EnsemblMetazoa" id="CLYHEMP019749.1"/>
    </source>
</evidence>
<dbReference type="GO" id="GO:0005886">
    <property type="term" value="C:plasma membrane"/>
    <property type="evidence" value="ECO:0007669"/>
    <property type="project" value="TreeGrafter"/>
</dbReference>
<keyword evidence="4 8" id="KW-0769">Symport</keyword>
<dbReference type="GO" id="GO:0005313">
    <property type="term" value="F:L-glutamate transmembrane transporter activity"/>
    <property type="evidence" value="ECO:0007669"/>
    <property type="project" value="TreeGrafter"/>
</dbReference>
<dbReference type="Gene3D" id="1.10.3860.10">
    <property type="entry name" value="Sodium:dicarboxylate symporter"/>
    <property type="match status" value="1"/>
</dbReference>
<name>A0A7M5X991_9CNID</name>
<evidence type="ECO:0000313" key="10">
    <source>
        <dbReference type="Proteomes" id="UP000594262"/>
    </source>
</evidence>
<dbReference type="RefSeq" id="XP_066922823.1">
    <property type="nucleotide sequence ID" value="XM_067066722.1"/>
</dbReference>
<dbReference type="InterPro" id="IPR036458">
    <property type="entry name" value="Na:dicarbo_symporter_sf"/>
</dbReference>
<dbReference type="GO" id="GO:0015501">
    <property type="term" value="F:glutamate:sodium symporter activity"/>
    <property type="evidence" value="ECO:0007669"/>
    <property type="project" value="TreeGrafter"/>
</dbReference>
<dbReference type="GeneID" id="136810148"/>
<dbReference type="PRINTS" id="PR00173">
    <property type="entry name" value="EDTRNSPORT"/>
</dbReference>
<proteinExistence type="inferred from homology"/>
<dbReference type="OrthoDB" id="5877963at2759"/>
<feature type="transmembrane region" description="Helical" evidence="8">
    <location>
        <begin position="251"/>
        <end position="269"/>
    </location>
</feature>
<sequence length="556" mass="61078">MSERRFKSEEKSAVNSKLLGQSYGTLFQPGYVRQISRMSWIKSLWKREKLLIFIVLAVLLGLLVGLLINKPVQELEEPAKGNVLLLVGFPGEILMRMLKMLILPLIMTSLIVGLADLDQRSSGRLGRRAVLYYMFTTGVAVLLGIILVVSIKPGSYGGDKEFNKDADQPKTRTMDTILDLLRNMFPENIVQACIEQAATRAEEITIRTDRVYFPIINGTEMSGTIEAYNSTHNVSITKKTVLISGKTTYRSGTNVLGVVVFSIAIGLLLGKMGTQAHSFIQWIKIFNELIMKLVQYVMWYSPIGIWSLVTNKFASMDDISGTFQGLAYYMATVISGLVVHSFIVLPLTYFVLTRRNPFSFIKGTAQALLTAFGTSSSSATLPVTFKCLEDNNGLDKRVTRFVLPIGATINMDGTALYEAVAAIFIAQSTGMSLNIGQYIAISLTATLASIGAAGIPQAGLVTMLMVLQTVGLPEEAVTLIISVDWFLDRIRTTVNVLGDCIGAGIVAHLSEGDLEKPLENSYENEINIVEDVIRNGSKTSYDIQTKEHRNASTTSF</sequence>
<dbReference type="AlphaFoldDB" id="A0A7M5X991"/>
<evidence type="ECO:0000256" key="6">
    <source>
        <dbReference type="ARBA" id="ARBA00023136"/>
    </source>
</evidence>
<dbReference type="PANTHER" id="PTHR11958">
    <property type="entry name" value="SODIUM/DICARBOXYLATE SYMPORTER-RELATED"/>
    <property type="match status" value="1"/>
</dbReference>
<dbReference type="Proteomes" id="UP000594262">
    <property type="component" value="Unplaced"/>
</dbReference>
<dbReference type="InterPro" id="IPR001991">
    <property type="entry name" value="Na-dicarboxylate_symporter"/>
</dbReference>
<dbReference type="GO" id="GO:0015175">
    <property type="term" value="F:neutral L-amino acid transmembrane transporter activity"/>
    <property type="evidence" value="ECO:0007669"/>
    <property type="project" value="TreeGrafter"/>
</dbReference>
<dbReference type="PANTHER" id="PTHR11958:SF63">
    <property type="entry name" value="AMINO ACID TRANSPORTER"/>
    <property type="match status" value="1"/>
</dbReference>